<comment type="similarity">
    <text evidence="5">Belongs to the class VI-like SAM-binding methyltransferase superfamily. Isoprenylcysteine carboxyl methyltransferase family.</text>
</comment>
<keyword evidence="7" id="KW-1185">Reference proteome</keyword>
<evidence type="ECO:0000256" key="2">
    <source>
        <dbReference type="ARBA" id="ARBA00022692"/>
    </source>
</evidence>
<dbReference type="PANTHER" id="PTHR12714">
    <property type="entry name" value="PROTEIN-S ISOPRENYLCYSTEINE O-METHYLTRANSFERASE"/>
    <property type="match status" value="1"/>
</dbReference>
<feature type="transmembrane region" description="Helical" evidence="5">
    <location>
        <begin position="106"/>
        <end position="130"/>
    </location>
</feature>
<dbReference type="EC" id="2.1.1.100" evidence="5"/>
<dbReference type="OrthoDB" id="422086at2759"/>
<comment type="catalytic activity">
    <reaction evidence="5">
        <text>[protein]-C-terminal S-[(2E,6E)-farnesyl]-L-cysteine + S-adenosyl-L-methionine = [protein]-C-terminal S-[(2E,6E)-farnesyl]-L-cysteine methyl ester + S-adenosyl-L-homocysteine</text>
        <dbReference type="Rhea" id="RHEA:21672"/>
        <dbReference type="Rhea" id="RHEA-COMP:12125"/>
        <dbReference type="Rhea" id="RHEA-COMP:12126"/>
        <dbReference type="ChEBI" id="CHEBI:57856"/>
        <dbReference type="ChEBI" id="CHEBI:59789"/>
        <dbReference type="ChEBI" id="CHEBI:90510"/>
        <dbReference type="ChEBI" id="CHEBI:90511"/>
        <dbReference type="EC" id="2.1.1.100"/>
    </reaction>
</comment>
<evidence type="ECO:0000256" key="4">
    <source>
        <dbReference type="ARBA" id="ARBA00023136"/>
    </source>
</evidence>
<keyword evidence="5" id="KW-0949">S-adenosyl-L-methionine</keyword>
<dbReference type="AlphaFoldDB" id="A0A409YDT3"/>
<reference evidence="6 7" key="1">
    <citation type="journal article" date="2018" name="Evol. Lett.">
        <title>Horizontal gene cluster transfer increased hallucinogenic mushroom diversity.</title>
        <authorList>
            <person name="Reynolds H.T."/>
            <person name="Vijayakumar V."/>
            <person name="Gluck-Thaler E."/>
            <person name="Korotkin H.B."/>
            <person name="Matheny P.B."/>
            <person name="Slot J.C."/>
        </authorList>
    </citation>
    <scope>NUCLEOTIDE SEQUENCE [LARGE SCALE GENOMIC DNA]</scope>
    <source>
        <strain evidence="6 7">2629</strain>
    </source>
</reference>
<dbReference type="GO" id="GO:0005789">
    <property type="term" value="C:endoplasmic reticulum membrane"/>
    <property type="evidence" value="ECO:0007669"/>
    <property type="project" value="UniProtKB-SubCell"/>
</dbReference>
<dbReference type="STRING" id="181874.A0A409YDT3"/>
<keyword evidence="5" id="KW-0489">Methyltransferase</keyword>
<dbReference type="Gene3D" id="1.20.120.1630">
    <property type="match status" value="1"/>
</dbReference>
<keyword evidence="3 5" id="KW-1133">Transmembrane helix</keyword>
<evidence type="ECO:0000313" key="6">
    <source>
        <dbReference type="EMBL" id="PPR01158.1"/>
    </source>
</evidence>
<keyword evidence="2 5" id="KW-0812">Transmembrane</keyword>
<comment type="subcellular location">
    <subcellularLocation>
        <location evidence="5">Endoplasmic reticulum membrane</location>
        <topology evidence="5">Multi-pass membrane protein</topology>
    </subcellularLocation>
    <subcellularLocation>
        <location evidence="1">Membrane</location>
        <topology evidence="1">Multi-pass membrane protein</topology>
    </subcellularLocation>
</comment>
<dbReference type="EMBL" id="NHTK01001269">
    <property type="protein sequence ID" value="PPR01158.1"/>
    <property type="molecule type" value="Genomic_DNA"/>
</dbReference>
<dbReference type="InParanoid" id="A0A409YDT3"/>
<dbReference type="PANTHER" id="PTHR12714:SF9">
    <property type="entry name" value="PROTEIN-S-ISOPRENYLCYSTEINE O-METHYLTRANSFERASE"/>
    <property type="match status" value="1"/>
</dbReference>
<evidence type="ECO:0000313" key="7">
    <source>
        <dbReference type="Proteomes" id="UP000284842"/>
    </source>
</evidence>
<dbReference type="Pfam" id="PF04140">
    <property type="entry name" value="ICMT"/>
    <property type="match status" value="1"/>
</dbReference>
<protein>
    <recommendedName>
        <fullName evidence="5">Protein-S-isoprenylcysteine O-methyltransferase</fullName>
        <ecNumber evidence="5">2.1.1.100</ecNumber>
    </recommendedName>
</protein>
<sequence>MLYFDDALKIIISAIGSYLFYKAYRPPHAPMDAKERDANVKGAMENRFWSQYLVILKAHTQLFLGIIEISAMLLKNWPSLIPFPVQSLLSFPEGNVERLHFSTLHVIGGLMIIMGGAIRVWAISALGHFFRFQVGIQKDHRLIKHGLYAVVRHPSYMGMQLTHIGSLLWHLTPGSWVRESGVLNTYMGLVLLSAYFCFIVTTFYTITIARMRQEDKVIQQAFGKEWEEWAKTVPYRVMPGVY</sequence>
<accession>A0A409YDT3</accession>
<comment type="caution">
    <text evidence="6">The sequence shown here is derived from an EMBL/GenBank/DDBJ whole genome shotgun (WGS) entry which is preliminary data.</text>
</comment>
<feature type="transmembrane region" description="Helical" evidence="5">
    <location>
        <begin position="150"/>
        <end position="171"/>
    </location>
</feature>
<gene>
    <name evidence="6" type="ORF">CVT24_006125</name>
</gene>
<dbReference type="GO" id="GO:0004671">
    <property type="term" value="F:protein C-terminal S-isoprenylcysteine carboxyl O-methyltransferase activity"/>
    <property type="evidence" value="ECO:0007669"/>
    <property type="project" value="UniProtKB-EC"/>
</dbReference>
<keyword evidence="4 5" id="KW-0472">Membrane</keyword>
<feature type="transmembrane region" description="Helical" evidence="5">
    <location>
        <begin position="183"/>
        <end position="206"/>
    </location>
</feature>
<evidence type="ECO:0000256" key="5">
    <source>
        <dbReference type="RuleBase" id="RU362022"/>
    </source>
</evidence>
<dbReference type="GO" id="GO:0032259">
    <property type="term" value="P:methylation"/>
    <property type="evidence" value="ECO:0007669"/>
    <property type="project" value="UniProtKB-KW"/>
</dbReference>
<feature type="transmembrane region" description="Helical" evidence="5">
    <location>
        <begin position="54"/>
        <end position="74"/>
    </location>
</feature>
<organism evidence="6 7">
    <name type="scientific">Panaeolus cyanescens</name>
    <dbReference type="NCBI Taxonomy" id="181874"/>
    <lineage>
        <taxon>Eukaryota</taxon>
        <taxon>Fungi</taxon>
        <taxon>Dikarya</taxon>
        <taxon>Basidiomycota</taxon>
        <taxon>Agaricomycotina</taxon>
        <taxon>Agaricomycetes</taxon>
        <taxon>Agaricomycetidae</taxon>
        <taxon>Agaricales</taxon>
        <taxon>Agaricineae</taxon>
        <taxon>Galeropsidaceae</taxon>
        <taxon>Panaeolus</taxon>
    </lineage>
</organism>
<keyword evidence="5" id="KW-0808">Transferase</keyword>
<proteinExistence type="inferred from homology"/>
<dbReference type="Proteomes" id="UP000284842">
    <property type="component" value="Unassembled WGS sequence"/>
</dbReference>
<keyword evidence="5" id="KW-0256">Endoplasmic reticulum</keyword>
<name>A0A409YDT3_9AGAR</name>
<dbReference type="InterPro" id="IPR007269">
    <property type="entry name" value="ICMT_MeTrfase"/>
</dbReference>
<evidence type="ECO:0000256" key="1">
    <source>
        <dbReference type="ARBA" id="ARBA00004141"/>
    </source>
</evidence>
<evidence type="ECO:0000256" key="3">
    <source>
        <dbReference type="ARBA" id="ARBA00022989"/>
    </source>
</evidence>